<organism evidence="2">
    <name type="scientific">uncultured Desulfobacterium sp</name>
    <dbReference type="NCBI Taxonomy" id="201089"/>
    <lineage>
        <taxon>Bacteria</taxon>
        <taxon>Pseudomonadati</taxon>
        <taxon>Thermodesulfobacteriota</taxon>
        <taxon>Desulfobacteria</taxon>
        <taxon>Desulfobacterales</taxon>
        <taxon>Desulfobacteriaceae</taxon>
        <taxon>Desulfobacterium</taxon>
        <taxon>environmental samples</taxon>
    </lineage>
</organism>
<sequence>MYDDPIVDEVRKIREKLAEKHNFDLGVIFEDIRKRQSKVKKRLVRRQGRQIAEQEAAPDRNSASLHSGR</sequence>
<feature type="region of interest" description="Disordered" evidence="1">
    <location>
        <begin position="41"/>
        <end position="69"/>
    </location>
</feature>
<protein>
    <submittedName>
        <fullName evidence="2">Uncharacterized protein</fullName>
    </submittedName>
</protein>
<gene>
    <name evidence="2" type="ORF">N47_E40640</name>
</gene>
<name>E1YKB9_9BACT</name>
<dbReference type="EMBL" id="FR695877">
    <property type="protein sequence ID" value="CBX30552.1"/>
    <property type="molecule type" value="Genomic_DNA"/>
</dbReference>
<dbReference type="AlphaFoldDB" id="E1YKB9"/>
<reference evidence="2" key="1">
    <citation type="journal article" date="2011" name="Environ. Microbiol.">
        <title>Genomic insights into the metabolic potential of the polycyclic aromatic hydrocarbon degrading sulfate-reducing Deltaproteobacterium N47.</title>
        <authorList>
            <person name="Bergmann F."/>
            <person name="Selesi D."/>
            <person name="Weinmaier T."/>
            <person name="Tischler P."/>
            <person name="Rattei T."/>
            <person name="Meckenstock R.U."/>
        </authorList>
    </citation>
    <scope>NUCLEOTIDE SEQUENCE</scope>
</reference>
<evidence type="ECO:0000313" key="2">
    <source>
        <dbReference type="EMBL" id="CBX30552.1"/>
    </source>
</evidence>
<evidence type="ECO:0000256" key="1">
    <source>
        <dbReference type="SAM" id="MobiDB-lite"/>
    </source>
</evidence>
<proteinExistence type="predicted"/>
<accession>E1YKB9</accession>